<protein>
    <submittedName>
        <fullName evidence="3">Sulfite exporter TauE/SafE family protein</fullName>
    </submittedName>
</protein>
<gene>
    <name evidence="3" type="ORF">GTQ48_08880</name>
</gene>
<sequence length="219" mass="23347">MEQINYFSAFLIGLAGGVHCVGMCGGIVSALRMVTPKDKPALPFTLAYNIGRIISYTLAGAITGALGKMASDFVPVASYALSILSAVMVFLLACYLGKWWTGLTALESVGKHLFRYIQPVSKRFLPFKTPFSAIPYGFIWGWLPCGLVYSTLTWSLAAGSAIQGAGIMLCFGLGTLPTLLAVSTGSQYIIQGFKHSAVRQCIAVAMALYAAYLIYGALS</sequence>
<dbReference type="AlphaFoldDB" id="A0A6N9TI94"/>
<feature type="domain" description="Urease accessory protein UreH-like transmembrane" evidence="2">
    <location>
        <begin position="9"/>
        <end position="211"/>
    </location>
</feature>
<dbReference type="Pfam" id="PF13386">
    <property type="entry name" value="DsbD_2"/>
    <property type="match status" value="1"/>
</dbReference>
<reference evidence="3 4" key="1">
    <citation type="submission" date="2020-01" db="EMBL/GenBank/DDBJ databases">
        <title>Genomes of bacteria type strains.</title>
        <authorList>
            <person name="Chen J."/>
            <person name="Zhu S."/>
            <person name="Yang J."/>
        </authorList>
    </citation>
    <scope>NUCLEOTIDE SEQUENCE [LARGE SCALE GENOMIC DNA]</scope>
    <source>
        <strain evidence="3 4">LMG 24078</strain>
    </source>
</reference>
<keyword evidence="4" id="KW-1185">Reference proteome</keyword>
<feature type="transmembrane region" description="Helical" evidence="1">
    <location>
        <begin position="6"/>
        <end position="34"/>
    </location>
</feature>
<dbReference type="PANTHER" id="PTHR42208:SF1">
    <property type="entry name" value="HEAVY METAL TRANSPORTER"/>
    <property type="match status" value="1"/>
</dbReference>
<accession>A0A6N9TI94</accession>
<evidence type="ECO:0000256" key="1">
    <source>
        <dbReference type="SAM" id="Phobius"/>
    </source>
</evidence>
<dbReference type="Proteomes" id="UP000471381">
    <property type="component" value="Unassembled WGS sequence"/>
</dbReference>
<feature type="transmembrane region" description="Helical" evidence="1">
    <location>
        <begin position="133"/>
        <end position="152"/>
    </location>
</feature>
<dbReference type="EMBL" id="JAAAWO010000005">
    <property type="protein sequence ID" value="NDW15636.1"/>
    <property type="molecule type" value="Genomic_DNA"/>
</dbReference>
<dbReference type="PANTHER" id="PTHR42208">
    <property type="entry name" value="HEAVY METAL TRANSPORTER-RELATED"/>
    <property type="match status" value="1"/>
</dbReference>
<feature type="transmembrane region" description="Helical" evidence="1">
    <location>
        <begin position="164"/>
        <end position="185"/>
    </location>
</feature>
<keyword evidence="1" id="KW-0812">Transmembrane</keyword>
<organism evidence="3 4">
    <name type="scientific">Alteromonas genovensis</name>
    <dbReference type="NCBI Taxonomy" id="471225"/>
    <lineage>
        <taxon>Bacteria</taxon>
        <taxon>Pseudomonadati</taxon>
        <taxon>Pseudomonadota</taxon>
        <taxon>Gammaproteobacteria</taxon>
        <taxon>Alteromonadales</taxon>
        <taxon>Alteromonadaceae</taxon>
        <taxon>Alteromonas/Salinimonas group</taxon>
        <taxon>Alteromonas</taxon>
    </lineage>
</organism>
<keyword evidence="1" id="KW-1133">Transmembrane helix</keyword>
<dbReference type="RefSeq" id="WP_163106361.1">
    <property type="nucleotide sequence ID" value="NZ_JAAAWO010000005.1"/>
</dbReference>
<proteinExistence type="predicted"/>
<keyword evidence="1" id="KW-0472">Membrane</keyword>
<evidence type="ECO:0000313" key="4">
    <source>
        <dbReference type="Proteomes" id="UP000471381"/>
    </source>
</evidence>
<feature type="transmembrane region" description="Helical" evidence="1">
    <location>
        <begin position="46"/>
        <end position="67"/>
    </location>
</feature>
<evidence type="ECO:0000259" key="2">
    <source>
        <dbReference type="Pfam" id="PF13386"/>
    </source>
</evidence>
<feature type="transmembrane region" description="Helical" evidence="1">
    <location>
        <begin position="73"/>
        <end position="96"/>
    </location>
</feature>
<name>A0A6N9TI94_9ALTE</name>
<dbReference type="InterPro" id="IPR039447">
    <property type="entry name" value="UreH-like_TM_dom"/>
</dbReference>
<feature type="transmembrane region" description="Helical" evidence="1">
    <location>
        <begin position="197"/>
        <end position="218"/>
    </location>
</feature>
<comment type="caution">
    <text evidence="3">The sequence shown here is derived from an EMBL/GenBank/DDBJ whole genome shotgun (WGS) entry which is preliminary data.</text>
</comment>
<evidence type="ECO:0000313" key="3">
    <source>
        <dbReference type="EMBL" id="NDW15636.1"/>
    </source>
</evidence>